<dbReference type="Proteomes" id="UP000232003">
    <property type="component" value="Chromosome"/>
</dbReference>
<evidence type="ECO:0000259" key="1">
    <source>
        <dbReference type="Pfam" id="PF01370"/>
    </source>
</evidence>
<proteinExistence type="predicted"/>
<dbReference type="SUPFAM" id="SSF51735">
    <property type="entry name" value="NAD(P)-binding Rossmann-fold domains"/>
    <property type="match status" value="1"/>
</dbReference>
<dbReference type="InterPro" id="IPR036291">
    <property type="entry name" value="NAD(P)-bd_dom_sf"/>
</dbReference>
<dbReference type="InterPro" id="IPR050177">
    <property type="entry name" value="Lipid_A_modif_metabolic_enz"/>
</dbReference>
<sequence>MTTFDLRHPSKELEKVHYYTGSVTEIKYWRDIHGLAYDCLIHLASVVGVKAVSNQRITTTNTILEGTRNALWYCQVSRTPIIYVSTSEVYGNAPSPLYEDKSESVLGLSTIPRWGYAAAKLAAEHMTLGYQQEEGLKAAIVRPFNVTGAGQSHMVLPTFVSQASINEPITINGDGSQVRCFIAVQDAVEAITKLTCVLALEGLGNGEIFNLGNPGNEASISELAHQVKRQMSSDSQIVINATEGEIFRRIPDIAKITNLLDWYPKRSLTSIIDSMATMSKKSLASS</sequence>
<organism evidence="2 3">
    <name type="scientific">Nostoc flagelliforme CCNUN1</name>
    <dbReference type="NCBI Taxonomy" id="2038116"/>
    <lineage>
        <taxon>Bacteria</taxon>
        <taxon>Bacillati</taxon>
        <taxon>Cyanobacteriota</taxon>
        <taxon>Cyanophyceae</taxon>
        <taxon>Nostocales</taxon>
        <taxon>Nostocaceae</taxon>
        <taxon>Nostoc</taxon>
    </lineage>
</organism>
<dbReference type="KEGG" id="nfl:COO91_01961"/>
<dbReference type="InterPro" id="IPR001509">
    <property type="entry name" value="Epimerase_deHydtase"/>
</dbReference>
<dbReference type="Gene3D" id="3.40.50.720">
    <property type="entry name" value="NAD(P)-binding Rossmann-like Domain"/>
    <property type="match status" value="1"/>
</dbReference>
<name>A0A2K8SKU2_9NOSO</name>
<dbReference type="PANTHER" id="PTHR43245:SF13">
    <property type="entry name" value="UDP-D-APIOSE_UDP-D-XYLOSE SYNTHASE 2"/>
    <property type="match status" value="1"/>
</dbReference>
<gene>
    <name evidence="2" type="ORF">COO91_01961</name>
</gene>
<evidence type="ECO:0000313" key="2">
    <source>
        <dbReference type="EMBL" id="AUB36062.1"/>
    </source>
</evidence>
<keyword evidence="3" id="KW-1185">Reference proteome</keyword>
<dbReference type="Pfam" id="PF01370">
    <property type="entry name" value="Epimerase"/>
    <property type="match status" value="1"/>
</dbReference>
<accession>A0A2K8SKU2</accession>
<feature type="domain" description="NAD-dependent epimerase/dehydratase" evidence="1">
    <location>
        <begin position="8"/>
        <end position="212"/>
    </location>
</feature>
<dbReference type="PANTHER" id="PTHR43245">
    <property type="entry name" value="BIFUNCTIONAL POLYMYXIN RESISTANCE PROTEIN ARNA"/>
    <property type="match status" value="1"/>
</dbReference>
<dbReference type="EMBL" id="CP024785">
    <property type="protein sequence ID" value="AUB36062.1"/>
    <property type="molecule type" value="Genomic_DNA"/>
</dbReference>
<evidence type="ECO:0000313" key="3">
    <source>
        <dbReference type="Proteomes" id="UP000232003"/>
    </source>
</evidence>
<protein>
    <submittedName>
        <fullName evidence="2">GalE, UDP-glucose 4-epimerase</fullName>
    </submittedName>
</protein>
<dbReference type="AlphaFoldDB" id="A0A2K8SKU2"/>
<reference evidence="2 3" key="1">
    <citation type="submission" date="2017-11" db="EMBL/GenBank/DDBJ databases">
        <title>Complete genome of a free-living desiccation-tolerant cyanobacterium and its photosynthetic adaptation to extreme terrestrial habitat.</title>
        <authorList>
            <person name="Shang J."/>
        </authorList>
    </citation>
    <scope>NUCLEOTIDE SEQUENCE [LARGE SCALE GENOMIC DNA]</scope>
    <source>
        <strain evidence="2 3">CCNUN1</strain>
    </source>
</reference>